<gene>
    <name evidence="3" type="ORF">MEDL_12566</name>
</gene>
<dbReference type="Proteomes" id="UP000683360">
    <property type="component" value="Unassembled WGS sequence"/>
</dbReference>
<dbReference type="AlphaFoldDB" id="A0A8S3QLY9"/>
<accession>A0A8S3QLY9</accession>
<dbReference type="OrthoDB" id="6073352at2759"/>
<feature type="region of interest" description="Disordered" evidence="1">
    <location>
        <begin position="1"/>
        <end position="22"/>
    </location>
</feature>
<comment type="caution">
    <text evidence="3">The sequence shown here is derived from an EMBL/GenBank/DDBJ whole genome shotgun (WGS) entry which is preliminary data.</text>
</comment>
<protein>
    <recommendedName>
        <fullName evidence="2">PiggyBac transposable element-derived protein domain-containing protein</fullName>
    </recommendedName>
</protein>
<evidence type="ECO:0000313" key="4">
    <source>
        <dbReference type="Proteomes" id="UP000683360"/>
    </source>
</evidence>
<name>A0A8S3QLY9_MYTED</name>
<proteinExistence type="predicted"/>
<organism evidence="3 4">
    <name type="scientific">Mytilus edulis</name>
    <name type="common">Blue mussel</name>
    <dbReference type="NCBI Taxonomy" id="6550"/>
    <lineage>
        <taxon>Eukaryota</taxon>
        <taxon>Metazoa</taxon>
        <taxon>Spiralia</taxon>
        <taxon>Lophotrochozoa</taxon>
        <taxon>Mollusca</taxon>
        <taxon>Bivalvia</taxon>
        <taxon>Autobranchia</taxon>
        <taxon>Pteriomorphia</taxon>
        <taxon>Mytilida</taxon>
        <taxon>Mytiloidea</taxon>
        <taxon>Mytilidae</taxon>
        <taxon>Mytilinae</taxon>
        <taxon>Mytilus</taxon>
    </lineage>
</organism>
<sequence>MSDISDDSEVFDIESETDSDVDLALEITESESSEDENMPNQRPWFRIYPPEIDEMQQNFAENVGLQDAPPRNSRPISYFFLFMTIDFLRQIVTETSSIFTSIDLAKELLRKGTFMTGTLRKNRAMPSSMKNPTINENEAKFLRQGQLLLCVYKEARRRKPVRLLSTACRAELNNNGKPKLIEHYNTKIGGVDLANQLVSAHVDDRKTMKVWKKVVFNLLQRMVTNAYILYKQNSDAPRLSMLSFLQSIIGDLAQEHLLSRQQRLHNREPNNARIRLRKIPNGKEKDCSGCSDRNGWDGRKRTRTVCVRCGNGLHKKCKHNHICVDE</sequence>
<evidence type="ECO:0000313" key="3">
    <source>
        <dbReference type="EMBL" id="CAG2197721.1"/>
    </source>
</evidence>
<dbReference type="PANTHER" id="PTHR46599:SF3">
    <property type="entry name" value="PIGGYBAC TRANSPOSABLE ELEMENT-DERIVED PROTEIN 4"/>
    <property type="match status" value="1"/>
</dbReference>
<evidence type="ECO:0000256" key="1">
    <source>
        <dbReference type="SAM" id="MobiDB-lite"/>
    </source>
</evidence>
<dbReference type="PANTHER" id="PTHR46599">
    <property type="entry name" value="PIGGYBAC TRANSPOSABLE ELEMENT-DERIVED PROTEIN 4"/>
    <property type="match status" value="1"/>
</dbReference>
<reference evidence="3" key="1">
    <citation type="submission" date="2021-03" db="EMBL/GenBank/DDBJ databases">
        <authorList>
            <person name="Bekaert M."/>
        </authorList>
    </citation>
    <scope>NUCLEOTIDE SEQUENCE</scope>
</reference>
<keyword evidence="4" id="KW-1185">Reference proteome</keyword>
<feature type="domain" description="PiggyBac transposable element-derived protein" evidence="2">
    <location>
        <begin position="96"/>
        <end position="227"/>
    </location>
</feature>
<dbReference type="Pfam" id="PF13843">
    <property type="entry name" value="DDE_Tnp_1_7"/>
    <property type="match status" value="1"/>
</dbReference>
<dbReference type="InterPro" id="IPR029526">
    <property type="entry name" value="PGBD"/>
</dbReference>
<dbReference type="EMBL" id="CAJPWZ010000654">
    <property type="protein sequence ID" value="CAG2197721.1"/>
    <property type="molecule type" value="Genomic_DNA"/>
</dbReference>
<evidence type="ECO:0000259" key="2">
    <source>
        <dbReference type="Pfam" id="PF13843"/>
    </source>
</evidence>